<dbReference type="GO" id="GO:0030288">
    <property type="term" value="C:outer membrane-bounded periplasmic space"/>
    <property type="evidence" value="ECO:0007669"/>
    <property type="project" value="InterPro"/>
</dbReference>
<proteinExistence type="inferred from homology"/>
<comment type="subunit">
    <text evidence="5">The basal body constitutes a major portion of the flagellar organelle and consists of four rings (L,P,S, and M) mounted on a central rod.</text>
</comment>
<evidence type="ECO:0000256" key="5">
    <source>
        <dbReference type="HAMAP-Rule" id="MF_00416"/>
    </source>
</evidence>
<dbReference type="GO" id="GO:0005198">
    <property type="term" value="F:structural molecule activity"/>
    <property type="evidence" value="ECO:0007669"/>
    <property type="project" value="InterPro"/>
</dbReference>
<sequence length="381" mass="39512" precursor="true">MGAKMMHKLIKWLVLFGCFAVIGSASALADRLKDMTSIAGVRSNQLVGYGVVVGLAGTGDGSSGLTLQSLQSMVSQFGLVTDSANLNAKNVASVMVTAEMPAFMKPGQRLDITVSTIGGAKSLRGGTLLMTPMLGADGETYAVAQGNLVVGGLGVAGNDGSSVIVNIPTVGRIPRGASIEKMVDTPFQSNDNVLLNLHQSDFSTAMRVADAVNEVFGPDVAVPLDASTIKVRAPVDPSQKVSFVSLLENIEVEPARPSAKVIVNSRTGTIVIGGDVRVTPSVVTHGSLTVRINEDKEVTQTNTITQNQQGAVVAPGQAQVNDDTEIVIEQEPARAFIFDPGVELSDVVDAVNAVGASPADLVAILEALREAGSLRAEIIVI</sequence>
<gene>
    <name evidence="5 6" type="primary">flgI</name>
</gene>
<evidence type="ECO:0000313" key="6">
    <source>
        <dbReference type="EMBL" id="AAY87271.1"/>
    </source>
</evidence>
<comment type="subcellular location">
    <subcellularLocation>
        <location evidence="2 5">Bacterial flagellum basal body</location>
    </subcellularLocation>
</comment>
<dbReference type="AlphaFoldDB" id="Q4JMP2"/>
<dbReference type="HAMAP" id="MF_00416">
    <property type="entry name" value="FlgI"/>
    <property type="match status" value="1"/>
</dbReference>
<dbReference type="EMBL" id="DQ068068">
    <property type="protein sequence ID" value="AAY87271.1"/>
    <property type="molecule type" value="Genomic_DNA"/>
</dbReference>
<comment type="function">
    <text evidence="1 5">Assembles around the rod to form the L-ring and probably protects the motor/basal body from shearing forces during rotation.</text>
</comment>
<evidence type="ECO:0000256" key="4">
    <source>
        <dbReference type="ARBA" id="ARBA00023143"/>
    </source>
</evidence>
<keyword evidence="6" id="KW-0969">Cilium</keyword>
<feature type="signal peptide" evidence="5">
    <location>
        <begin position="1"/>
        <end position="29"/>
    </location>
</feature>
<dbReference type="GO" id="GO:0071973">
    <property type="term" value="P:bacterial-type flagellum-dependent cell motility"/>
    <property type="evidence" value="ECO:0007669"/>
    <property type="project" value="InterPro"/>
</dbReference>
<keyword evidence="4 5" id="KW-0975">Bacterial flagellum</keyword>
<protein>
    <recommendedName>
        <fullName evidence="5">Flagellar P-ring protein</fullName>
    </recommendedName>
    <alternativeName>
        <fullName evidence="5">Basal body P-ring protein</fullName>
    </alternativeName>
</protein>
<dbReference type="Pfam" id="PF02119">
    <property type="entry name" value="FlgI"/>
    <property type="match status" value="1"/>
</dbReference>
<dbReference type="InterPro" id="IPR001782">
    <property type="entry name" value="Flag_FlgI"/>
</dbReference>
<evidence type="ECO:0000256" key="2">
    <source>
        <dbReference type="ARBA" id="ARBA00004117"/>
    </source>
</evidence>
<accession>Q4JMP2</accession>
<dbReference type="PANTHER" id="PTHR30381">
    <property type="entry name" value="FLAGELLAR P-RING PERIPLASMIC PROTEIN FLGI"/>
    <property type="match status" value="1"/>
</dbReference>
<name>Q4JMP2_9BACT</name>
<feature type="chain" id="PRO_5009019213" description="Flagellar P-ring protein" evidence="5">
    <location>
        <begin position="30"/>
        <end position="381"/>
    </location>
</feature>
<evidence type="ECO:0000256" key="1">
    <source>
        <dbReference type="ARBA" id="ARBA00002591"/>
    </source>
</evidence>
<comment type="similarity">
    <text evidence="5">Belongs to the FlgI family.</text>
</comment>
<evidence type="ECO:0000256" key="3">
    <source>
        <dbReference type="ARBA" id="ARBA00022729"/>
    </source>
</evidence>
<dbReference type="NCBIfam" id="NF003676">
    <property type="entry name" value="PRK05303.1"/>
    <property type="match status" value="1"/>
</dbReference>
<dbReference type="PANTHER" id="PTHR30381:SF0">
    <property type="entry name" value="FLAGELLAR P-RING PROTEIN"/>
    <property type="match status" value="1"/>
</dbReference>
<reference evidence="6" key="1">
    <citation type="journal article" date="2005" name="PLoS Biol.">
        <title>New insights into metabolic properties of marine bacteria encoding proteorhodopsins.</title>
        <authorList>
            <person name="Sabehi G."/>
            <person name="Loy A."/>
            <person name="Jung K.H."/>
            <person name="Partha R."/>
            <person name="Spudich J.L."/>
            <person name="Isaacson T."/>
            <person name="Hirschberg J."/>
            <person name="Wagner M."/>
            <person name="Beja O."/>
        </authorList>
    </citation>
    <scope>NUCLEOTIDE SEQUENCE</scope>
</reference>
<organism evidence="6">
    <name type="scientific">uncultured bacterium BAC17H8</name>
    <dbReference type="NCBI Taxonomy" id="332980"/>
    <lineage>
        <taxon>Bacteria</taxon>
        <taxon>environmental samples</taxon>
    </lineage>
</organism>
<dbReference type="GO" id="GO:0009428">
    <property type="term" value="C:bacterial-type flagellum basal body, distal rod, P ring"/>
    <property type="evidence" value="ECO:0007669"/>
    <property type="project" value="InterPro"/>
</dbReference>
<keyword evidence="6" id="KW-0966">Cell projection</keyword>
<keyword evidence="3 5" id="KW-0732">Signal</keyword>
<dbReference type="PRINTS" id="PR01010">
    <property type="entry name" value="FLGPRINGFLGI"/>
</dbReference>
<keyword evidence="6" id="KW-0282">Flagellum</keyword>